<reference evidence="12" key="1">
    <citation type="journal article" date="2024" name="Int. J. Syst. Evol. Microbiol.">
        <title>Methylomarinovum tepidoasis sp. nov., a moderately thermophilic methanotroph of the family Methylothermaceae isolated from a deep-sea hydrothermal field.</title>
        <authorList>
            <person name="Hirayama H."/>
            <person name="Takaki Y."/>
            <person name="Abe M."/>
            <person name="Miyazaki M."/>
            <person name="Uematsu K."/>
            <person name="Matsui Y."/>
            <person name="Takai K."/>
        </authorList>
    </citation>
    <scope>NUCLEOTIDE SEQUENCE [LARGE SCALE GENOMIC DNA]</scope>
    <source>
        <strain evidence="12">IN45</strain>
    </source>
</reference>
<evidence type="ECO:0000256" key="9">
    <source>
        <dbReference type="RuleBase" id="RU361157"/>
    </source>
</evidence>
<organism evidence="11 12">
    <name type="scientific">Methylomarinovum tepidoasis</name>
    <dbReference type="NCBI Taxonomy" id="2840183"/>
    <lineage>
        <taxon>Bacteria</taxon>
        <taxon>Pseudomonadati</taxon>
        <taxon>Pseudomonadota</taxon>
        <taxon>Gammaproteobacteria</taxon>
        <taxon>Methylococcales</taxon>
        <taxon>Methylothermaceae</taxon>
        <taxon>Methylomarinovum</taxon>
    </lineage>
</organism>
<protein>
    <recommendedName>
        <fullName evidence="9">Transport permease protein</fullName>
    </recommendedName>
</protein>
<dbReference type="GO" id="GO:0015920">
    <property type="term" value="P:lipopolysaccharide transport"/>
    <property type="evidence" value="ECO:0007669"/>
    <property type="project" value="TreeGrafter"/>
</dbReference>
<evidence type="ECO:0000256" key="5">
    <source>
        <dbReference type="ARBA" id="ARBA00022692"/>
    </source>
</evidence>
<dbReference type="PANTHER" id="PTHR30413">
    <property type="entry name" value="INNER MEMBRANE TRANSPORT PERMEASE"/>
    <property type="match status" value="1"/>
</dbReference>
<evidence type="ECO:0000256" key="3">
    <source>
        <dbReference type="ARBA" id="ARBA00022448"/>
    </source>
</evidence>
<feature type="transmembrane region" description="Helical" evidence="9">
    <location>
        <begin position="74"/>
        <end position="94"/>
    </location>
</feature>
<keyword evidence="3 9" id="KW-0813">Transport</keyword>
<feature type="transmembrane region" description="Helical" evidence="9">
    <location>
        <begin position="185"/>
        <end position="203"/>
    </location>
</feature>
<accession>A0AAU9BWJ3</accession>
<keyword evidence="7" id="KW-0625">Polysaccharide transport</keyword>
<dbReference type="GO" id="GO:0005886">
    <property type="term" value="C:plasma membrane"/>
    <property type="evidence" value="ECO:0007669"/>
    <property type="project" value="UniProtKB-SubCell"/>
</dbReference>
<evidence type="ECO:0000256" key="1">
    <source>
        <dbReference type="ARBA" id="ARBA00004651"/>
    </source>
</evidence>
<dbReference type="PANTHER" id="PTHR30413:SF10">
    <property type="entry name" value="CAPSULE POLYSACCHARIDE EXPORT INNER-MEMBRANE PROTEIN CTRC"/>
    <property type="match status" value="1"/>
</dbReference>
<keyword evidence="6 9" id="KW-1133">Transmembrane helix</keyword>
<dbReference type="AlphaFoldDB" id="A0AAU9BWJ3"/>
<feature type="transmembrane region" description="Helical" evidence="9">
    <location>
        <begin position="37"/>
        <end position="62"/>
    </location>
</feature>
<dbReference type="Pfam" id="PF01061">
    <property type="entry name" value="ABC2_membrane"/>
    <property type="match status" value="1"/>
</dbReference>
<name>A0AAU9BWJ3_9GAMM</name>
<dbReference type="GO" id="GO:0140359">
    <property type="term" value="F:ABC-type transporter activity"/>
    <property type="evidence" value="ECO:0007669"/>
    <property type="project" value="InterPro"/>
</dbReference>
<evidence type="ECO:0000256" key="4">
    <source>
        <dbReference type="ARBA" id="ARBA00022475"/>
    </source>
</evidence>
<gene>
    <name evidence="11" type="ORF">MIN45_P0347</name>
</gene>
<dbReference type="RefSeq" id="WP_286293003.1">
    <property type="nucleotide sequence ID" value="NZ_AP024718.1"/>
</dbReference>
<evidence type="ECO:0000256" key="8">
    <source>
        <dbReference type="ARBA" id="ARBA00023136"/>
    </source>
</evidence>
<keyword evidence="8 9" id="KW-0472">Membrane</keyword>
<keyword evidence="4 9" id="KW-1003">Cell membrane</keyword>
<proteinExistence type="inferred from homology"/>
<feature type="domain" description="ABC transmembrane type-2" evidence="10">
    <location>
        <begin position="38"/>
        <end position="261"/>
    </location>
</feature>
<keyword evidence="5 9" id="KW-0812">Transmembrane</keyword>
<sequence>MRYPGFLRDLAVSSWRFRRALWQLSVRHLRQQTQGTLLGAGWLLVEPLFLLGLYTIVFGYLLKVRFDSDAGIGGFALYLMAGLLPFNALQQSLLGSVHVLRANRALLLHVRFPGILLPLVEVLNTLVTESIGLALVLGAVWLAGGFPSGWWFLLPLLVLVRLALTTSLVWILSILAVFIQDLPKLLQMGLTLTFFATPIIYPANMIPERWLWVERINPFFWLVSAYRAILLEGTAPPEGFWWLSLACIVLILLSAWFFDKALERAKDFL</sequence>
<keyword evidence="7" id="KW-0762">Sugar transport</keyword>
<evidence type="ECO:0000256" key="7">
    <source>
        <dbReference type="ARBA" id="ARBA00023047"/>
    </source>
</evidence>
<feature type="transmembrane region" description="Helical" evidence="9">
    <location>
        <begin position="150"/>
        <end position="178"/>
    </location>
</feature>
<comment type="subcellular location">
    <subcellularLocation>
        <location evidence="9">Cell inner membrane</location>
        <topology evidence="9">Multi-pass membrane protein</topology>
    </subcellularLocation>
    <subcellularLocation>
        <location evidence="1">Cell membrane</location>
        <topology evidence="1">Multi-pass membrane protein</topology>
    </subcellularLocation>
</comment>
<dbReference type="InterPro" id="IPR047817">
    <property type="entry name" value="ABC2_TM_bact-type"/>
</dbReference>
<dbReference type="KEGG" id="meiy:MIN45_P0347"/>
<dbReference type="Proteomes" id="UP001321450">
    <property type="component" value="Chromosome"/>
</dbReference>
<dbReference type="InterPro" id="IPR013525">
    <property type="entry name" value="ABC2_TM"/>
</dbReference>
<evidence type="ECO:0000256" key="6">
    <source>
        <dbReference type="ARBA" id="ARBA00022989"/>
    </source>
</evidence>
<comment type="similarity">
    <text evidence="2 9">Belongs to the ABC-2 integral membrane protein family.</text>
</comment>
<evidence type="ECO:0000256" key="2">
    <source>
        <dbReference type="ARBA" id="ARBA00007783"/>
    </source>
</evidence>
<dbReference type="EMBL" id="AP024718">
    <property type="protein sequence ID" value="BCX87980.1"/>
    <property type="molecule type" value="Genomic_DNA"/>
</dbReference>
<dbReference type="PROSITE" id="PS51012">
    <property type="entry name" value="ABC_TM2"/>
    <property type="match status" value="1"/>
</dbReference>
<evidence type="ECO:0000259" key="10">
    <source>
        <dbReference type="PROSITE" id="PS51012"/>
    </source>
</evidence>
<feature type="transmembrane region" description="Helical" evidence="9">
    <location>
        <begin position="115"/>
        <end position="144"/>
    </location>
</feature>
<evidence type="ECO:0000313" key="11">
    <source>
        <dbReference type="EMBL" id="BCX87980.1"/>
    </source>
</evidence>
<dbReference type="GO" id="GO:0015774">
    <property type="term" value="P:polysaccharide transport"/>
    <property type="evidence" value="ECO:0007669"/>
    <property type="project" value="UniProtKB-KW"/>
</dbReference>
<feature type="transmembrane region" description="Helical" evidence="9">
    <location>
        <begin position="240"/>
        <end position="258"/>
    </location>
</feature>
<keyword evidence="12" id="KW-1185">Reference proteome</keyword>
<evidence type="ECO:0000313" key="12">
    <source>
        <dbReference type="Proteomes" id="UP001321450"/>
    </source>
</evidence>